<dbReference type="Gene3D" id="3.40.50.300">
    <property type="entry name" value="P-loop containing nucleotide triphosphate hydrolases"/>
    <property type="match status" value="1"/>
</dbReference>
<dbReference type="STRING" id="29349.CLOTH_06310"/>
<sequence>MSSTYNSFQQKLGYYVSPDLLILDELELKKLNQNSVGDFYEIISRRYKNGSVVITSNEVFEEWGRIFYDVVLETTILSRFIYHAHYQLTTSISCHLLNNLTTYLG</sequence>
<evidence type="ECO:0000313" key="3">
    <source>
        <dbReference type="Proteomes" id="UP000190140"/>
    </source>
</evidence>
<proteinExistence type="predicted"/>
<dbReference type="AlphaFoldDB" id="A0A1V4I9P2"/>
<feature type="domain" description="IstB-like ATP-binding" evidence="1">
    <location>
        <begin position="7"/>
        <end position="87"/>
    </location>
</feature>
<reference evidence="2 3" key="1">
    <citation type="submission" date="2017-03" db="EMBL/GenBank/DDBJ databases">
        <title>Genome sequence of Clostridium thermoalcaliphilum DSM 7309.</title>
        <authorList>
            <person name="Poehlein A."/>
            <person name="Daniel R."/>
        </authorList>
    </citation>
    <scope>NUCLEOTIDE SEQUENCE [LARGE SCALE GENOMIC DNA]</scope>
    <source>
        <strain evidence="2 3">DSM 7309</strain>
    </source>
</reference>
<gene>
    <name evidence="2" type="ORF">CLOTH_06310</name>
</gene>
<dbReference type="SUPFAM" id="SSF52540">
    <property type="entry name" value="P-loop containing nucleoside triphosphate hydrolases"/>
    <property type="match status" value="1"/>
</dbReference>
<dbReference type="GO" id="GO:0005524">
    <property type="term" value="F:ATP binding"/>
    <property type="evidence" value="ECO:0007669"/>
    <property type="project" value="InterPro"/>
</dbReference>
<name>A0A1V4I9P2_9FIRM</name>
<organism evidence="2 3">
    <name type="scientific">Alkalithermobacter paradoxus</name>
    <dbReference type="NCBI Taxonomy" id="29349"/>
    <lineage>
        <taxon>Bacteria</taxon>
        <taxon>Bacillati</taxon>
        <taxon>Bacillota</taxon>
        <taxon>Clostridia</taxon>
        <taxon>Peptostreptococcales</taxon>
        <taxon>Tepidibacteraceae</taxon>
        <taxon>Alkalithermobacter</taxon>
    </lineage>
</organism>
<protein>
    <submittedName>
        <fullName evidence="2">Transposase</fullName>
    </submittedName>
</protein>
<evidence type="ECO:0000313" key="2">
    <source>
        <dbReference type="EMBL" id="OPJ56227.1"/>
    </source>
</evidence>
<dbReference type="Proteomes" id="UP000190140">
    <property type="component" value="Unassembled WGS sequence"/>
</dbReference>
<evidence type="ECO:0000259" key="1">
    <source>
        <dbReference type="Pfam" id="PF01695"/>
    </source>
</evidence>
<keyword evidence="3" id="KW-1185">Reference proteome</keyword>
<dbReference type="InterPro" id="IPR027417">
    <property type="entry name" value="P-loop_NTPase"/>
</dbReference>
<dbReference type="Pfam" id="PF01695">
    <property type="entry name" value="IstB_IS21"/>
    <property type="match status" value="1"/>
</dbReference>
<dbReference type="EMBL" id="MZGW01000002">
    <property type="protein sequence ID" value="OPJ56227.1"/>
    <property type="molecule type" value="Genomic_DNA"/>
</dbReference>
<comment type="caution">
    <text evidence="2">The sequence shown here is derived from an EMBL/GenBank/DDBJ whole genome shotgun (WGS) entry which is preliminary data.</text>
</comment>
<dbReference type="InterPro" id="IPR002611">
    <property type="entry name" value="IstB_ATP-bd"/>
</dbReference>
<accession>A0A1V4I9P2</accession>